<protein>
    <recommendedName>
        <fullName evidence="4">BIG2 domain-containing protein</fullName>
    </recommendedName>
</protein>
<dbReference type="Gene3D" id="2.60.40.1080">
    <property type="match status" value="1"/>
</dbReference>
<name>A0A410S3X0_CORCK</name>
<proteinExistence type="predicted"/>
<reference evidence="2 3" key="1">
    <citation type="submission" date="2018-12" db="EMBL/GenBank/DDBJ databases">
        <title>Complete Genome Sequence of the Corallopyronin A producing Myxobacterium Corallococcus coralloides B035.</title>
        <authorList>
            <person name="Bouhired S.M."/>
            <person name="Rupp O."/>
            <person name="Blom J."/>
            <person name="Schaeberle T.F."/>
            <person name="Kehraus S."/>
            <person name="Schiefer A."/>
            <person name="Pfarr K."/>
            <person name="Goesmann A."/>
            <person name="Hoerauf A."/>
            <person name="Koenig G.M."/>
        </authorList>
    </citation>
    <scope>NUCLEOTIDE SEQUENCE [LARGE SCALE GENOMIC DNA]</scope>
    <source>
        <strain evidence="2 3">B035</strain>
    </source>
</reference>
<evidence type="ECO:0008006" key="4">
    <source>
        <dbReference type="Google" id="ProtNLM"/>
    </source>
</evidence>
<feature type="signal peptide" evidence="1">
    <location>
        <begin position="1"/>
        <end position="21"/>
    </location>
</feature>
<gene>
    <name evidence="2" type="ORF">EJ065_7308</name>
</gene>
<dbReference type="EMBL" id="CP034669">
    <property type="protein sequence ID" value="QAT88833.1"/>
    <property type="molecule type" value="Genomic_DNA"/>
</dbReference>
<dbReference type="Proteomes" id="UP000288758">
    <property type="component" value="Chromosome"/>
</dbReference>
<organism evidence="2 3">
    <name type="scientific">Corallococcus coralloides</name>
    <name type="common">Myxococcus coralloides</name>
    <dbReference type="NCBI Taxonomy" id="184914"/>
    <lineage>
        <taxon>Bacteria</taxon>
        <taxon>Pseudomonadati</taxon>
        <taxon>Myxococcota</taxon>
        <taxon>Myxococcia</taxon>
        <taxon>Myxococcales</taxon>
        <taxon>Cystobacterineae</taxon>
        <taxon>Myxococcaceae</taxon>
        <taxon>Corallococcus</taxon>
    </lineage>
</organism>
<evidence type="ECO:0000313" key="3">
    <source>
        <dbReference type="Proteomes" id="UP000288758"/>
    </source>
</evidence>
<feature type="chain" id="PRO_5019169283" description="BIG2 domain-containing protein" evidence="1">
    <location>
        <begin position="22"/>
        <end position="823"/>
    </location>
</feature>
<evidence type="ECO:0000313" key="2">
    <source>
        <dbReference type="EMBL" id="QAT88833.1"/>
    </source>
</evidence>
<sequence>MPVVPGASRLALCLLLTSVLACGSTTEPDPSPGGGGDNARVAALTLSPNGATLLVGESLTLSALAVDAAGEVLEDVQVEWSAVPAGAVTVTDGRLEGVAPGGAVITARAGAASATLTVVVMPSDESSPSSEEVLTAAHEAGLINDEELLAYRVYAAFSDPRLPIQYKARVDPGFDATSLEDLRQRFNSLSQPMQAALGMYMLRPADPGSWLNAPTPDARLRSMEDTHCRSFSGGWKYIPYPISKVRIWYQVNYPEQRKRAIRLDAAIANEIWPKLMALGLKEPLTDEAASCNGGSPQLDLYLVSNMANRGLTIPEGWDNTQAATYILLKDEPDDDNALKGGATHELMHAIQWAYKTKGRQADSGWIRDATANWAIDHVYGTLLFGPTKQKQFEHIFAGCFTNSPDLPLESRAQGHCTDGAVGNASRDYGAYLFFQYLEKKYGPAVVVAALTKLTTETSSLTAVDSVLPGGFEKVWPEFSKVLWNGTPISTRPESFKAWDNLTEVARKSELNADLSGWPEASDDLHDELNNLSNRYYRMHFSDPGTRSVLFHNGWFKNITESKDPVKVFAFWKDEAGAWHDEDWSEYEYVGFCRDMKSQRVQDLVVMVSNAKFESAGGGTLTAAETPSLKRNNVGCWRFKGTTRSVLKGTTWSSGRKLIDTNVEFQVLGGFEDPDFEHPLIPHTKRVGSSILLQPAGDFTLDVDYVSGGCRYTHGPTRYPLLPSGGILMLNPFNELTSPDPDTQDWLSHPSRSYTAALADPTLVQLNVSGGPDCRGPELDLPGNILFTDAGAARPVVLPTGELSGQYVHLDTTYSWILQPQRQP</sequence>
<accession>A0A410S3X0</accession>
<keyword evidence="1" id="KW-0732">Signal</keyword>
<dbReference type="RefSeq" id="WP_128799912.1">
    <property type="nucleotide sequence ID" value="NZ_CP034669.1"/>
</dbReference>
<evidence type="ECO:0000256" key="1">
    <source>
        <dbReference type="SAM" id="SignalP"/>
    </source>
</evidence>
<dbReference type="AlphaFoldDB" id="A0A410S3X0"/>